<dbReference type="EMBL" id="LAZR01039825">
    <property type="protein sequence ID" value="KKL16029.1"/>
    <property type="molecule type" value="Genomic_DNA"/>
</dbReference>
<feature type="non-terminal residue" evidence="2">
    <location>
        <position position="1"/>
    </location>
</feature>
<dbReference type="InterPro" id="IPR013424">
    <property type="entry name" value="Ice-binding_C"/>
</dbReference>
<comment type="caution">
    <text evidence="2">The sequence shown here is derived from an EMBL/GenBank/DDBJ whole genome shotgun (WGS) entry which is preliminary data.</text>
</comment>
<name>A0A0F9B253_9ZZZZ</name>
<dbReference type="AlphaFoldDB" id="A0A0F9B253"/>
<organism evidence="2">
    <name type="scientific">marine sediment metagenome</name>
    <dbReference type="NCBI Taxonomy" id="412755"/>
    <lineage>
        <taxon>unclassified sequences</taxon>
        <taxon>metagenomes</taxon>
        <taxon>ecological metagenomes</taxon>
    </lineage>
</organism>
<accession>A0A0F9B253</accession>
<feature type="domain" description="Ice-binding protein C-terminal" evidence="1">
    <location>
        <begin position="281"/>
        <end position="304"/>
    </location>
</feature>
<gene>
    <name evidence="2" type="ORF">LCGC14_2499660</name>
</gene>
<dbReference type="Pfam" id="PF07589">
    <property type="entry name" value="PEP-CTERM"/>
    <property type="match status" value="1"/>
</dbReference>
<dbReference type="NCBIfam" id="TIGR02595">
    <property type="entry name" value="PEP_CTERM"/>
    <property type="match status" value="1"/>
</dbReference>
<reference evidence="2" key="1">
    <citation type="journal article" date="2015" name="Nature">
        <title>Complex archaea that bridge the gap between prokaryotes and eukaryotes.</title>
        <authorList>
            <person name="Spang A."/>
            <person name="Saw J.H."/>
            <person name="Jorgensen S.L."/>
            <person name="Zaremba-Niedzwiedzka K."/>
            <person name="Martijn J."/>
            <person name="Lind A.E."/>
            <person name="van Eijk R."/>
            <person name="Schleper C."/>
            <person name="Guy L."/>
            <person name="Ettema T.J."/>
        </authorList>
    </citation>
    <scope>NUCLEOTIDE SEQUENCE</scope>
</reference>
<protein>
    <recommendedName>
        <fullName evidence="1">Ice-binding protein C-terminal domain-containing protein</fullName>
    </recommendedName>
</protein>
<proteinExistence type="predicted"/>
<sequence>IALFAASATASVFTGNLSSATGGIDGVGEWISPGPTTIAWEATDNTTSWHYKYTLTVPSQDISHFIVETSVNFGDLDIFNETGPFGKTEIKTHVPGPANPSMPDDVFGVKFDETTGTTVVIEFDSLRVPVWGDFYAKGGLSQAWNAGFVSGDTDPVAPAANGSVDNHILVPDTRRAPGTMLRVFKYWDNDEDGENDADLANRVEGWDITLDGVITQQTGAQGMVIFAATTGQHSITEDPDDDFTSALVFDASNGQLLDTITDPDAITVLVDRDLDIYIGNVPEPATLALLGLGAAGLILRRFRRR</sequence>
<evidence type="ECO:0000313" key="2">
    <source>
        <dbReference type="EMBL" id="KKL16029.1"/>
    </source>
</evidence>
<evidence type="ECO:0000259" key="1">
    <source>
        <dbReference type="Pfam" id="PF07589"/>
    </source>
</evidence>